<evidence type="ECO:0000313" key="2">
    <source>
        <dbReference type="Proteomes" id="UP000054018"/>
    </source>
</evidence>
<accession>A0A0C9ZRQ4</accession>
<evidence type="ECO:0000313" key="1">
    <source>
        <dbReference type="EMBL" id="KIK22428.1"/>
    </source>
</evidence>
<keyword evidence="2" id="KW-1185">Reference proteome</keyword>
<dbReference type="AlphaFoldDB" id="A0A0C9ZRQ4"/>
<dbReference type="InterPro" id="IPR027417">
    <property type="entry name" value="P-loop_NTPase"/>
</dbReference>
<dbReference type="OrthoDB" id="2684243at2759"/>
<organism evidence="1 2">
    <name type="scientific">Pisolithus microcarpus 441</name>
    <dbReference type="NCBI Taxonomy" id="765257"/>
    <lineage>
        <taxon>Eukaryota</taxon>
        <taxon>Fungi</taxon>
        <taxon>Dikarya</taxon>
        <taxon>Basidiomycota</taxon>
        <taxon>Agaricomycotina</taxon>
        <taxon>Agaricomycetes</taxon>
        <taxon>Agaricomycetidae</taxon>
        <taxon>Boletales</taxon>
        <taxon>Sclerodermatineae</taxon>
        <taxon>Pisolithaceae</taxon>
        <taxon>Pisolithus</taxon>
    </lineage>
</organism>
<dbReference type="Gene3D" id="3.40.50.300">
    <property type="entry name" value="P-loop containing nucleotide triphosphate hydrolases"/>
    <property type="match status" value="1"/>
</dbReference>
<reference evidence="1 2" key="1">
    <citation type="submission" date="2014-04" db="EMBL/GenBank/DDBJ databases">
        <authorList>
            <consortium name="DOE Joint Genome Institute"/>
            <person name="Kuo A."/>
            <person name="Kohler A."/>
            <person name="Costa M.D."/>
            <person name="Nagy L.G."/>
            <person name="Floudas D."/>
            <person name="Copeland A."/>
            <person name="Barry K.W."/>
            <person name="Cichocki N."/>
            <person name="Veneault-Fourrey C."/>
            <person name="LaButti K."/>
            <person name="Lindquist E.A."/>
            <person name="Lipzen A."/>
            <person name="Lundell T."/>
            <person name="Morin E."/>
            <person name="Murat C."/>
            <person name="Sun H."/>
            <person name="Tunlid A."/>
            <person name="Henrissat B."/>
            <person name="Grigoriev I.V."/>
            <person name="Hibbett D.S."/>
            <person name="Martin F."/>
            <person name="Nordberg H.P."/>
            <person name="Cantor M.N."/>
            <person name="Hua S.X."/>
        </authorList>
    </citation>
    <scope>NUCLEOTIDE SEQUENCE [LARGE SCALE GENOMIC DNA]</scope>
    <source>
        <strain evidence="1 2">441</strain>
    </source>
</reference>
<proteinExistence type="predicted"/>
<dbReference type="STRING" id="765257.A0A0C9ZRQ4"/>
<dbReference type="HOGENOM" id="CLU_1750429_0_0_1"/>
<dbReference type="EMBL" id="KN833739">
    <property type="protein sequence ID" value="KIK22428.1"/>
    <property type="molecule type" value="Genomic_DNA"/>
</dbReference>
<sequence>MTRPRTHQPYHSGEKLLLSLARIILKRPKVLLMDMGEACRRPTSSSSTPTSPPSKFSTSTVLMFARRPLTAIDYVSFVVILDAGRIFEPGRLATLIADRNSRFYRICKSAGREGVAVLKKRAGVALPTPFEAFWLCQIRDTICGSYHAV</sequence>
<name>A0A0C9ZRQ4_9AGAM</name>
<dbReference type="SUPFAM" id="SSF52540">
    <property type="entry name" value="P-loop containing nucleoside triphosphate hydrolases"/>
    <property type="match status" value="1"/>
</dbReference>
<dbReference type="Proteomes" id="UP000054018">
    <property type="component" value="Unassembled WGS sequence"/>
</dbReference>
<reference evidence="2" key="2">
    <citation type="submission" date="2015-01" db="EMBL/GenBank/DDBJ databases">
        <title>Evolutionary Origins and Diversification of the Mycorrhizal Mutualists.</title>
        <authorList>
            <consortium name="DOE Joint Genome Institute"/>
            <consortium name="Mycorrhizal Genomics Consortium"/>
            <person name="Kohler A."/>
            <person name="Kuo A."/>
            <person name="Nagy L.G."/>
            <person name="Floudas D."/>
            <person name="Copeland A."/>
            <person name="Barry K.W."/>
            <person name="Cichocki N."/>
            <person name="Veneault-Fourrey C."/>
            <person name="LaButti K."/>
            <person name="Lindquist E.A."/>
            <person name="Lipzen A."/>
            <person name="Lundell T."/>
            <person name="Morin E."/>
            <person name="Murat C."/>
            <person name="Riley R."/>
            <person name="Ohm R."/>
            <person name="Sun H."/>
            <person name="Tunlid A."/>
            <person name="Henrissat B."/>
            <person name="Grigoriev I.V."/>
            <person name="Hibbett D.S."/>
            <person name="Martin F."/>
        </authorList>
    </citation>
    <scope>NUCLEOTIDE SEQUENCE [LARGE SCALE GENOMIC DNA]</scope>
    <source>
        <strain evidence="2">441</strain>
    </source>
</reference>
<gene>
    <name evidence="1" type="ORF">PISMIDRAFT_102391</name>
</gene>
<protein>
    <submittedName>
        <fullName evidence="1">Uncharacterized protein</fullName>
    </submittedName>
</protein>